<accession>A0A915IRU9</accession>
<evidence type="ECO:0000313" key="2">
    <source>
        <dbReference type="Proteomes" id="UP000887565"/>
    </source>
</evidence>
<proteinExistence type="predicted"/>
<keyword evidence="2" id="KW-1185">Reference proteome</keyword>
<evidence type="ECO:0000313" key="3">
    <source>
        <dbReference type="WBParaSite" id="nRc.2.0.1.t16536-RA"/>
    </source>
</evidence>
<evidence type="ECO:0000256" key="1">
    <source>
        <dbReference type="SAM" id="MobiDB-lite"/>
    </source>
</evidence>
<organism evidence="2 3">
    <name type="scientific">Romanomermis culicivorax</name>
    <name type="common">Nematode worm</name>
    <dbReference type="NCBI Taxonomy" id="13658"/>
    <lineage>
        <taxon>Eukaryota</taxon>
        <taxon>Metazoa</taxon>
        <taxon>Ecdysozoa</taxon>
        <taxon>Nematoda</taxon>
        <taxon>Enoplea</taxon>
        <taxon>Dorylaimia</taxon>
        <taxon>Mermithida</taxon>
        <taxon>Mermithoidea</taxon>
        <taxon>Mermithidae</taxon>
        <taxon>Romanomermis</taxon>
    </lineage>
</organism>
<sequence>MVKRHRKGCFRAAKTKDLIDSQVMEVTPEKVDTDQPLPTTTYVTPVDKVGSLAKKRGRPSKEDSISAEKASDQITSDATPAKTQKLTDNLDSSGNSKTTTPVSIQGKSMKGKKGFQKRSSVVRALFTASQELMPPPLTTSLSNDTTMDLNDTTMDLTLSNLTLNSDTTPTVEDNWTNEDTLLANILGETHFRRTLTTLPIQLSANDFSIENKLRLNFNTQSFNDSTNCGYYVCLYAEMNLTTNF</sequence>
<name>A0A915IRU9_ROMCU</name>
<dbReference type="Proteomes" id="UP000887565">
    <property type="component" value="Unplaced"/>
</dbReference>
<dbReference type="WBParaSite" id="nRc.2.0.1.t16536-RA">
    <property type="protein sequence ID" value="nRc.2.0.1.t16536-RA"/>
    <property type="gene ID" value="nRc.2.0.1.g16536"/>
</dbReference>
<reference evidence="3" key="1">
    <citation type="submission" date="2022-11" db="UniProtKB">
        <authorList>
            <consortium name="WormBaseParasite"/>
        </authorList>
    </citation>
    <scope>IDENTIFICATION</scope>
</reference>
<feature type="region of interest" description="Disordered" evidence="1">
    <location>
        <begin position="48"/>
        <end position="113"/>
    </location>
</feature>
<dbReference type="AlphaFoldDB" id="A0A915IRU9"/>
<feature type="compositionally biased region" description="Polar residues" evidence="1">
    <location>
        <begin position="72"/>
        <end position="106"/>
    </location>
</feature>
<feature type="compositionally biased region" description="Basic and acidic residues" evidence="1">
    <location>
        <begin position="59"/>
        <end position="71"/>
    </location>
</feature>
<protein>
    <submittedName>
        <fullName evidence="3">Uncharacterized protein</fullName>
    </submittedName>
</protein>